<gene>
    <name evidence="2" type="ORF">Fcan01_20674</name>
</gene>
<dbReference type="EMBL" id="LNIX01000019">
    <property type="protein sequence ID" value="OXA44259.1"/>
    <property type="molecule type" value="Genomic_DNA"/>
</dbReference>
<comment type="caution">
    <text evidence="2">The sequence shown here is derived from an EMBL/GenBank/DDBJ whole genome shotgun (WGS) entry which is preliminary data.</text>
</comment>
<feature type="transmembrane region" description="Helical" evidence="1">
    <location>
        <begin position="44"/>
        <end position="65"/>
    </location>
</feature>
<keyword evidence="1" id="KW-0812">Transmembrane</keyword>
<feature type="transmembrane region" description="Helical" evidence="1">
    <location>
        <begin position="260"/>
        <end position="280"/>
    </location>
</feature>
<reference evidence="2 3" key="1">
    <citation type="submission" date="2015-12" db="EMBL/GenBank/DDBJ databases">
        <title>The genome of Folsomia candida.</title>
        <authorList>
            <person name="Faddeeva A."/>
            <person name="Derks M.F."/>
            <person name="Anvar Y."/>
            <person name="Smit S."/>
            <person name="Van Straalen N."/>
            <person name="Roelofs D."/>
        </authorList>
    </citation>
    <scope>NUCLEOTIDE SEQUENCE [LARGE SCALE GENOMIC DNA]</scope>
    <source>
        <strain evidence="2 3">VU population</strain>
        <tissue evidence="2">Whole body</tissue>
    </source>
</reference>
<dbReference type="Proteomes" id="UP000198287">
    <property type="component" value="Unassembled WGS sequence"/>
</dbReference>
<organism evidence="2 3">
    <name type="scientific">Folsomia candida</name>
    <name type="common">Springtail</name>
    <dbReference type="NCBI Taxonomy" id="158441"/>
    <lineage>
        <taxon>Eukaryota</taxon>
        <taxon>Metazoa</taxon>
        <taxon>Ecdysozoa</taxon>
        <taxon>Arthropoda</taxon>
        <taxon>Hexapoda</taxon>
        <taxon>Collembola</taxon>
        <taxon>Entomobryomorpha</taxon>
        <taxon>Isotomoidea</taxon>
        <taxon>Isotomidae</taxon>
        <taxon>Proisotominae</taxon>
        <taxon>Folsomia</taxon>
    </lineage>
</organism>
<evidence type="ECO:0008006" key="4">
    <source>
        <dbReference type="Google" id="ProtNLM"/>
    </source>
</evidence>
<sequence length="337" mass="38475">MLSDVLLLHLKRDLLVGKKTRCLYYVWDSDQRRVFPCSKYAQEWIRTLLLLSVFYIILQMCGIYFSEAQIVEKIFAATVTLIYSGATVTGMEWGADSSRIQLMNLIVATDGKKSTATRNEELLAIIVHWTYSLVEVTCHVIFPFAITIILLVFPCQPPFLGSFILQGTECSKTIGSTYHFDKQIAPDFMRSSGILHLWEKSYNIFNSSHFSTGYRKLQVSETILNAAVSGNVLPSYLLFGHTMQVVSTVAFIKYHDLMSMIQMMFFVLNGVNTFILNVMYCSGAGKIYRKSLVYLKGLKGKVKGKMERKLVMSYAPIKVRFWDNFMDELTPLIIQQN</sequence>
<feature type="transmembrane region" description="Helical" evidence="1">
    <location>
        <begin position="122"/>
        <end position="153"/>
    </location>
</feature>
<dbReference type="AlphaFoldDB" id="A0A226DGE9"/>
<keyword evidence="3" id="KW-1185">Reference proteome</keyword>
<keyword evidence="1" id="KW-1133">Transmembrane helix</keyword>
<name>A0A226DGE9_FOLCA</name>
<protein>
    <recommendedName>
        <fullName evidence="4">Odorant receptor</fullName>
    </recommendedName>
</protein>
<evidence type="ECO:0000256" key="1">
    <source>
        <dbReference type="SAM" id="Phobius"/>
    </source>
</evidence>
<proteinExistence type="predicted"/>
<evidence type="ECO:0000313" key="2">
    <source>
        <dbReference type="EMBL" id="OXA44259.1"/>
    </source>
</evidence>
<accession>A0A226DGE9</accession>
<evidence type="ECO:0000313" key="3">
    <source>
        <dbReference type="Proteomes" id="UP000198287"/>
    </source>
</evidence>
<keyword evidence="1" id="KW-0472">Membrane</keyword>